<dbReference type="Proteomes" id="UP000235786">
    <property type="component" value="Unassembled WGS sequence"/>
</dbReference>
<dbReference type="AlphaFoldDB" id="A0A2J6R7P3"/>
<evidence type="ECO:0000256" key="1">
    <source>
        <dbReference type="SAM" id="MobiDB-lite"/>
    </source>
</evidence>
<sequence>MNRCANPTGSPTSRWLAAAVRLYSTSTSTPTSPQATDRVRVLGLLSRWKPSSVLQPWTLEQIPSPPPLPLAVEETHVSLIATRETSPQVSATITYKPVPSAPYGELEPAAAAENASSSAVYERPAFPISPLMDPDVIAAQEKYRTRKPQPSKNPELFQQILKKNPYAQALATPLRRCQLTHSALPSFFLQDFNLMAHPETGSPWYVPRSLTEKKAPILPVDTVGLKTGSRAELEPGARTDTSSQSRPTNEPLTPTLGHAVYTLAYQQVLRALQDTKGYKKKQNKKSRYRNKSMVMPEDGPPSRFIPDRYGQSKSASKFLGTARWRTDMHEFVLELMRRRIVEGLIRVTNWKRGYVVGCSGWVDALAKPQVGAFIWTGGNGDLREGMDTPPEFATLDIPAGPQHDRRTKKVPVHNLRRLLGKEKLAELRAKLPSGIFEREVVTLKHKGPVLDVEMRLWKLQGYLAEYRDLYRDLEEPTEQDLEQDEDEDGDEDGVEDDDDERP</sequence>
<feature type="compositionally biased region" description="Polar residues" evidence="1">
    <location>
        <begin position="239"/>
        <end position="252"/>
    </location>
</feature>
<reference evidence="2 3" key="1">
    <citation type="submission" date="2016-04" db="EMBL/GenBank/DDBJ databases">
        <title>A degradative enzymes factory behind the ericoid mycorrhizal symbiosis.</title>
        <authorList>
            <consortium name="DOE Joint Genome Institute"/>
            <person name="Martino E."/>
            <person name="Morin E."/>
            <person name="Grelet G."/>
            <person name="Kuo A."/>
            <person name="Kohler A."/>
            <person name="Daghino S."/>
            <person name="Barry K."/>
            <person name="Choi C."/>
            <person name="Cichocki N."/>
            <person name="Clum A."/>
            <person name="Copeland A."/>
            <person name="Hainaut M."/>
            <person name="Haridas S."/>
            <person name="Labutti K."/>
            <person name="Lindquist E."/>
            <person name="Lipzen A."/>
            <person name="Khouja H.-R."/>
            <person name="Murat C."/>
            <person name="Ohm R."/>
            <person name="Olson A."/>
            <person name="Spatafora J."/>
            <person name="Veneault-Fourrey C."/>
            <person name="Henrissat B."/>
            <person name="Grigoriev I."/>
            <person name="Martin F."/>
            <person name="Perotto S."/>
        </authorList>
    </citation>
    <scope>NUCLEOTIDE SEQUENCE [LARGE SCALE GENOMIC DNA]</scope>
    <source>
        <strain evidence="2 3">F</strain>
    </source>
</reference>
<feature type="region of interest" description="Disordered" evidence="1">
    <location>
        <begin position="473"/>
        <end position="502"/>
    </location>
</feature>
<proteinExistence type="predicted"/>
<dbReference type="STRING" id="1149755.A0A2J6R7P3"/>
<feature type="region of interest" description="Disordered" evidence="1">
    <location>
        <begin position="276"/>
        <end position="309"/>
    </location>
</feature>
<name>A0A2J6R7P3_HYAVF</name>
<accession>A0A2J6R7P3</accession>
<dbReference type="EMBL" id="KZ613954">
    <property type="protein sequence ID" value="PMD34510.1"/>
    <property type="molecule type" value="Genomic_DNA"/>
</dbReference>
<evidence type="ECO:0000313" key="2">
    <source>
        <dbReference type="EMBL" id="PMD34510.1"/>
    </source>
</evidence>
<feature type="compositionally biased region" description="Acidic residues" evidence="1">
    <location>
        <begin position="475"/>
        <end position="502"/>
    </location>
</feature>
<feature type="region of interest" description="Disordered" evidence="1">
    <location>
        <begin position="226"/>
        <end position="253"/>
    </location>
</feature>
<organism evidence="2 3">
    <name type="scientific">Hyaloscypha variabilis (strain UAMH 11265 / GT02V1 / F)</name>
    <name type="common">Meliniomyces variabilis</name>
    <dbReference type="NCBI Taxonomy" id="1149755"/>
    <lineage>
        <taxon>Eukaryota</taxon>
        <taxon>Fungi</taxon>
        <taxon>Dikarya</taxon>
        <taxon>Ascomycota</taxon>
        <taxon>Pezizomycotina</taxon>
        <taxon>Leotiomycetes</taxon>
        <taxon>Helotiales</taxon>
        <taxon>Hyaloscyphaceae</taxon>
        <taxon>Hyaloscypha</taxon>
        <taxon>Hyaloscypha variabilis</taxon>
    </lineage>
</organism>
<keyword evidence="3" id="KW-1185">Reference proteome</keyword>
<protein>
    <submittedName>
        <fullName evidence="2">Uncharacterized protein</fullName>
    </submittedName>
</protein>
<dbReference type="OrthoDB" id="3363286at2759"/>
<gene>
    <name evidence="2" type="ORF">L207DRAFT_517630</name>
</gene>
<feature type="compositionally biased region" description="Basic residues" evidence="1">
    <location>
        <begin position="278"/>
        <end position="290"/>
    </location>
</feature>
<evidence type="ECO:0000313" key="3">
    <source>
        <dbReference type="Proteomes" id="UP000235786"/>
    </source>
</evidence>